<name>A0ABW3HKY1_9BACL</name>
<sequence>MTVISKQHYFRSSTFPFHIEQYTIGRNERIASHTHDFIELVFVHSGSAHHEMGGHRYMLQAGDVFVIEPNVFHSYEGSPQEETTIYNVLFDSSFLQAELGTLLQMPTFARFFYLLPFMRRTASFIPFQPLSEEQRVVIQQHLDTIHHEYMAEMEGWQLIVKTRWMECMVWLSRYLPAERQLGQSASPDYDWIGSVCHLIQQQFRQPISLAQVSRMCGMSESSFKAKFKEATGSSLLDYKHAVQIRHACSQLKESNRKVLDIALDSGFNDISFFNKIFRKHCGMTPREYRERR</sequence>
<keyword evidence="6" id="KW-1185">Reference proteome</keyword>
<feature type="domain" description="HTH araC/xylS-type" evidence="4">
    <location>
        <begin position="193"/>
        <end position="291"/>
    </location>
</feature>
<dbReference type="InterPro" id="IPR018062">
    <property type="entry name" value="HTH_AraC-typ_CS"/>
</dbReference>
<proteinExistence type="predicted"/>
<organism evidence="5 6">
    <name type="scientific">Paenibacillus chungangensis</name>
    <dbReference type="NCBI Taxonomy" id="696535"/>
    <lineage>
        <taxon>Bacteria</taxon>
        <taxon>Bacillati</taxon>
        <taxon>Bacillota</taxon>
        <taxon>Bacilli</taxon>
        <taxon>Bacillales</taxon>
        <taxon>Paenibacillaceae</taxon>
        <taxon>Paenibacillus</taxon>
    </lineage>
</organism>
<dbReference type="PANTHER" id="PTHR43280:SF28">
    <property type="entry name" value="HTH-TYPE TRANSCRIPTIONAL ACTIVATOR RHAS"/>
    <property type="match status" value="1"/>
</dbReference>
<evidence type="ECO:0000313" key="6">
    <source>
        <dbReference type="Proteomes" id="UP001596989"/>
    </source>
</evidence>
<dbReference type="InterPro" id="IPR014710">
    <property type="entry name" value="RmlC-like_jellyroll"/>
</dbReference>
<dbReference type="InterPro" id="IPR037923">
    <property type="entry name" value="HTH-like"/>
</dbReference>
<accession>A0ABW3HKY1</accession>
<dbReference type="EMBL" id="JBHTJZ010000004">
    <property type="protein sequence ID" value="MFD0958164.1"/>
    <property type="molecule type" value="Genomic_DNA"/>
</dbReference>
<dbReference type="Pfam" id="PF12833">
    <property type="entry name" value="HTH_18"/>
    <property type="match status" value="1"/>
</dbReference>
<dbReference type="InterPro" id="IPR003313">
    <property type="entry name" value="AraC-bd"/>
</dbReference>
<comment type="caution">
    <text evidence="5">The sequence shown here is derived from an EMBL/GenBank/DDBJ whole genome shotgun (WGS) entry which is preliminary data.</text>
</comment>
<dbReference type="SUPFAM" id="SSF51215">
    <property type="entry name" value="Regulatory protein AraC"/>
    <property type="match status" value="1"/>
</dbReference>
<dbReference type="SMART" id="SM00342">
    <property type="entry name" value="HTH_ARAC"/>
    <property type="match status" value="1"/>
</dbReference>
<evidence type="ECO:0000256" key="3">
    <source>
        <dbReference type="ARBA" id="ARBA00023163"/>
    </source>
</evidence>
<keyword evidence="1" id="KW-0805">Transcription regulation</keyword>
<dbReference type="Pfam" id="PF02311">
    <property type="entry name" value="AraC_binding"/>
    <property type="match status" value="1"/>
</dbReference>
<reference evidence="6" key="1">
    <citation type="journal article" date="2019" name="Int. J. Syst. Evol. Microbiol.">
        <title>The Global Catalogue of Microorganisms (GCM) 10K type strain sequencing project: providing services to taxonomists for standard genome sequencing and annotation.</title>
        <authorList>
            <consortium name="The Broad Institute Genomics Platform"/>
            <consortium name="The Broad Institute Genome Sequencing Center for Infectious Disease"/>
            <person name="Wu L."/>
            <person name="Ma J."/>
        </authorList>
    </citation>
    <scope>NUCLEOTIDE SEQUENCE [LARGE SCALE GENOMIC DNA]</scope>
    <source>
        <strain evidence="6">CCUG 59129</strain>
    </source>
</reference>
<dbReference type="RefSeq" id="WP_377561951.1">
    <property type="nucleotide sequence ID" value="NZ_JBHTJZ010000004.1"/>
</dbReference>
<keyword evidence="3" id="KW-0804">Transcription</keyword>
<dbReference type="Gene3D" id="1.10.10.60">
    <property type="entry name" value="Homeodomain-like"/>
    <property type="match status" value="2"/>
</dbReference>
<dbReference type="PROSITE" id="PS00041">
    <property type="entry name" value="HTH_ARAC_FAMILY_1"/>
    <property type="match status" value="1"/>
</dbReference>
<dbReference type="InterPro" id="IPR020449">
    <property type="entry name" value="Tscrpt_reg_AraC-type_HTH"/>
</dbReference>
<evidence type="ECO:0000259" key="4">
    <source>
        <dbReference type="PROSITE" id="PS01124"/>
    </source>
</evidence>
<evidence type="ECO:0000256" key="1">
    <source>
        <dbReference type="ARBA" id="ARBA00023015"/>
    </source>
</evidence>
<gene>
    <name evidence="5" type="ORF">ACFQ2I_02040</name>
</gene>
<dbReference type="InterPro" id="IPR018060">
    <property type="entry name" value="HTH_AraC"/>
</dbReference>
<dbReference type="Proteomes" id="UP001596989">
    <property type="component" value="Unassembled WGS sequence"/>
</dbReference>
<dbReference type="SUPFAM" id="SSF46689">
    <property type="entry name" value="Homeodomain-like"/>
    <property type="match status" value="2"/>
</dbReference>
<dbReference type="PRINTS" id="PR00032">
    <property type="entry name" value="HTHARAC"/>
</dbReference>
<evidence type="ECO:0000313" key="5">
    <source>
        <dbReference type="EMBL" id="MFD0958164.1"/>
    </source>
</evidence>
<dbReference type="InterPro" id="IPR009057">
    <property type="entry name" value="Homeodomain-like_sf"/>
</dbReference>
<evidence type="ECO:0000256" key="2">
    <source>
        <dbReference type="ARBA" id="ARBA00023125"/>
    </source>
</evidence>
<keyword evidence="2" id="KW-0238">DNA-binding</keyword>
<dbReference type="Gene3D" id="2.60.120.10">
    <property type="entry name" value="Jelly Rolls"/>
    <property type="match status" value="1"/>
</dbReference>
<dbReference type="PANTHER" id="PTHR43280">
    <property type="entry name" value="ARAC-FAMILY TRANSCRIPTIONAL REGULATOR"/>
    <property type="match status" value="1"/>
</dbReference>
<dbReference type="PROSITE" id="PS01124">
    <property type="entry name" value="HTH_ARAC_FAMILY_2"/>
    <property type="match status" value="1"/>
</dbReference>
<protein>
    <submittedName>
        <fullName evidence="5">AraC family transcriptional regulator</fullName>
    </submittedName>
</protein>